<reference evidence="1" key="1">
    <citation type="submission" date="2018-05" db="EMBL/GenBank/DDBJ databases">
        <title>Reclassification of Methylarcula marina and Methylarcula terricola as Paracoccus methylarcula sp.nov., comb.nov. and Paracoccus terricola comb.nov.</title>
        <authorList>
            <person name="Shmareva M.N."/>
            <person name="Doronina N.V."/>
            <person name="Vasilenko O.V."/>
            <person name="Tarlachkov S.V."/>
            <person name="Trotsenko Y.A."/>
        </authorList>
    </citation>
    <scope>NUCLEOTIDE SEQUENCE [LARGE SCALE GENOMIC DNA]</scope>
    <source>
        <strain evidence="1">VKM B-2159</strain>
    </source>
</reference>
<evidence type="ECO:0000313" key="1">
    <source>
        <dbReference type="EMBL" id="RNF36356.1"/>
    </source>
</evidence>
<name>A0A422R2A4_9RHOB</name>
<evidence type="ECO:0008006" key="3">
    <source>
        <dbReference type="Google" id="ProtNLM"/>
    </source>
</evidence>
<dbReference type="OrthoDB" id="288532at2"/>
<organism evidence="1 2">
    <name type="scientific">Paracoccus methylarcula</name>
    <dbReference type="NCBI Taxonomy" id="72022"/>
    <lineage>
        <taxon>Bacteria</taxon>
        <taxon>Pseudomonadati</taxon>
        <taxon>Pseudomonadota</taxon>
        <taxon>Alphaproteobacteria</taxon>
        <taxon>Rhodobacterales</taxon>
        <taxon>Paracoccaceae</taxon>
        <taxon>Paracoccus</taxon>
    </lineage>
</organism>
<dbReference type="Proteomes" id="UP000238137">
    <property type="component" value="Unassembled WGS sequence"/>
</dbReference>
<dbReference type="EMBL" id="PXNQ02000001">
    <property type="protein sequence ID" value="RNF36356.1"/>
    <property type="molecule type" value="Genomic_DNA"/>
</dbReference>
<evidence type="ECO:0000313" key="2">
    <source>
        <dbReference type="Proteomes" id="UP000238137"/>
    </source>
</evidence>
<dbReference type="Gene3D" id="3.40.50.300">
    <property type="entry name" value="P-loop containing nucleotide triphosphate hydrolases"/>
    <property type="match status" value="1"/>
</dbReference>
<dbReference type="RefSeq" id="WP_106689976.1">
    <property type="nucleotide sequence ID" value="NZ_PXNQ02000001.1"/>
</dbReference>
<proteinExistence type="predicted"/>
<dbReference type="SUPFAM" id="SSF52540">
    <property type="entry name" value="P-loop containing nucleoside triphosphate hydrolases"/>
    <property type="match status" value="1"/>
</dbReference>
<gene>
    <name evidence="1" type="ORF">A7A09_003035</name>
</gene>
<comment type="caution">
    <text evidence="1">The sequence shown here is derived from an EMBL/GenBank/DDBJ whole genome shotgun (WGS) entry which is preliminary data.</text>
</comment>
<sequence>MIICHRLGLIFFKTKKTGSTSFEIALSRFCGPDCVITPITPANEEIRRSKDYHGPQNFRDTIWPDGTRSSGKFYNHIAAEEARQLIPDQVWRDYQKIAIIRDPFDAAISRYYWEGVERTGQDFGEFIDAHPEYLAESAGIAPFDGPNRIDRHLRYENLAQDVDTLGLEGLWEDFAGIRAKAGRRPERGTSCEELYTQFPAAAEIVEAQCAAEIARFGYRNPARA</sequence>
<protein>
    <recommendedName>
        <fullName evidence="3">Sulfotransferase family protein</fullName>
    </recommendedName>
</protein>
<accession>A0A422R2A4</accession>
<dbReference type="InterPro" id="IPR027417">
    <property type="entry name" value="P-loop_NTPase"/>
</dbReference>
<keyword evidence="2" id="KW-1185">Reference proteome</keyword>
<dbReference type="AlphaFoldDB" id="A0A422R2A4"/>